<protein>
    <submittedName>
        <fullName evidence="1">Uncharacterized protein</fullName>
    </submittedName>
</protein>
<dbReference type="EMBL" id="VSSQ01119982">
    <property type="protein sequence ID" value="MPN53154.1"/>
    <property type="molecule type" value="Genomic_DNA"/>
</dbReference>
<accession>A0A645IXQ0</accession>
<comment type="caution">
    <text evidence="1">The sequence shown here is derived from an EMBL/GenBank/DDBJ whole genome shotgun (WGS) entry which is preliminary data.</text>
</comment>
<evidence type="ECO:0000313" key="1">
    <source>
        <dbReference type="EMBL" id="MPN53154.1"/>
    </source>
</evidence>
<gene>
    <name evidence="1" type="ORF">SDC9_200818</name>
</gene>
<organism evidence="1">
    <name type="scientific">bioreactor metagenome</name>
    <dbReference type="NCBI Taxonomy" id="1076179"/>
    <lineage>
        <taxon>unclassified sequences</taxon>
        <taxon>metagenomes</taxon>
        <taxon>ecological metagenomes</taxon>
    </lineage>
</organism>
<reference evidence="1" key="1">
    <citation type="submission" date="2019-08" db="EMBL/GenBank/DDBJ databases">
        <authorList>
            <person name="Kucharzyk K."/>
            <person name="Murdoch R.W."/>
            <person name="Higgins S."/>
            <person name="Loffler F."/>
        </authorList>
    </citation>
    <scope>NUCLEOTIDE SEQUENCE</scope>
</reference>
<name>A0A645IXQ0_9ZZZZ</name>
<sequence length="57" mass="6614">MVHYGIPDAWPAPKQIKVCQGIYASHTGRGDECPQKDKKDNRAFHIEKAEDRQKHHF</sequence>
<dbReference type="AlphaFoldDB" id="A0A645IXQ0"/>
<proteinExistence type="predicted"/>